<protein>
    <submittedName>
        <fullName evidence="1">Uncharacterized protein</fullName>
    </submittedName>
</protein>
<comment type="caution">
    <text evidence="1">The sequence shown here is derived from an EMBL/GenBank/DDBJ whole genome shotgun (WGS) entry which is preliminary data.</text>
</comment>
<evidence type="ECO:0000313" key="2">
    <source>
        <dbReference type="Proteomes" id="UP001283361"/>
    </source>
</evidence>
<gene>
    <name evidence="1" type="ORF">RRG08_008901</name>
</gene>
<keyword evidence="2" id="KW-1185">Reference proteome</keyword>
<reference evidence="1" key="1">
    <citation type="journal article" date="2023" name="G3 (Bethesda)">
        <title>A reference genome for the long-term kleptoplast-retaining sea slug Elysia crispata morphotype clarki.</title>
        <authorList>
            <person name="Eastman K.E."/>
            <person name="Pendleton A.L."/>
            <person name="Shaikh M.A."/>
            <person name="Suttiyut T."/>
            <person name="Ogas R."/>
            <person name="Tomko P."/>
            <person name="Gavelis G."/>
            <person name="Widhalm J.R."/>
            <person name="Wisecaver J.H."/>
        </authorList>
    </citation>
    <scope>NUCLEOTIDE SEQUENCE</scope>
    <source>
        <strain evidence="1">ECLA1</strain>
    </source>
</reference>
<name>A0AAE0ZWM6_9GAST</name>
<evidence type="ECO:0000313" key="1">
    <source>
        <dbReference type="EMBL" id="KAK3777053.1"/>
    </source>
</evidence>
<dbReference type="PANTHER" id="PTHR10492">
    <property type="match status" value="1"/>
</dbReference>
<dbReference type="AlphaFoldDB" id="A0AAE0ZWM6"/>
<accession>A0AAE0ZWM6</accession>
<sequence length="274" mass="31661">MPLTEWYLPVKKSIWKIFKECILLKQSFTKSYRCSATNNFSLCQNDEFAKTIIVYLDVPKFYSWNVSSKLWNRRKRGREIETGVFETDTIGRIYTVSLKQGDCFNLRLLLLSVPGPTMQAVSVSQFPHCLRNLFAVLLTQTNPSQPLELWMKFQSQLIEDYLQQLHISVDDAKNMALLSIRNTLHAIDGSDLQFYGLPVPTNVVVERFGQDYTKEVCYNIEHQHEIASGNRNKLTTEQLDIFHAIEGKINEKEGNENALKLRYQLDQPLSAIFA</sequence>
<dbReference type="EMBL" id="JAWDGP010003139">
    <property type="protein sequence ID" value="KAK3777053.1"/>
    <property type="molecule type" value="Genomic_DNA"/>
</dbReference>
<proteinExistence type="predicted"/>
<organism evidence="1 2">
    <name type="scientific">Elysia crispata</name>
    <name type="common">lettuce slug</name>
    <dbReference type="NCBI Taxonomy" id="231223"/>
    <lineage>
        <taxon>Eukaryota</taxon>
        <taxon>Metazoa</taxon>
        <taxon>Spiralia</taxon>
        <taxon>Lophotrochozoa</taxon>
        <taxon>Mollusca</taxon>
        <taxon>Gastropoda</taxon>
        <taxon>Heterobranchia</taxon>
        <taxon>Euthyneura</taxon>
        <taxon>Panpulmonata</taxon>
        <taxon>Sacoglossa</taxon>
        <taxon>Placobranchoidea</taxon>
        <taxon>Plakobranchidae</taxon>
        <taxon>Elysia</taxon>
    </lineage>
</organism>
<dbReference type="Proteomes" id="UP001283361">
    <property type="component" value="Unassembled WGS sequence"/>
</dbReference>